<evidence type="ECO:0000256" key="7">
    <source>
        <dbReference type="SAM" id="Phobius"/>
    </source>
</evidence>
<evidence type="ECO:0000313" key="9">
    <source>
        <dbReference type="EMBL" id="MDJ1169398.1"/>
    </source>
</evidence>
<dbReference type="RefSeq" id="WP_283753156.1">
    <property type="nucleotide sequence ID" value="NZ_JAQOSP010000058.1"/>
</dbReference>
<comment type="caution">
    <text evidence="9">The sequence shown here is derived from an EMBL/GenBank/DDBJ whole genome shotgun (WGS) entry which is preliminary data.</text>
</comment>
<evidence type="ECO:0000256" key="5">
    <source>
        <dbReference type="ARBA" id="ARBA00022764"/>
    </source>
</evidence>
<sequence length="359" mass="42113">MPHLKTVQQFLKQFLIIAVISFIFTEIGFRIYNQINPSFIFYDKSYGRFRGKPFSKHYDFTLNSQGYKDLEFEPQKAEGIYRIIGIGDSFAFGVVPYEENYYTLVEEQLKAQNKSVELYNFGIPNLNPKDYLAVLVTEGLNYNPDMIVVSFFMGNDFLDSQDRNLSQPLYTYSYVVSLFKFLWEIQKSYEGEWELPENMLYDDNMKVFTDENYLSMEMRRSKIFIKDNPEFGQTFDYAIDFINQMHERAKQRNIEFLVVIIPDEVQVNMELQNQVVSGLEMQPEELDFSLPNRLLAEKLSALNIDYLDLLEPFQQSGQNTRLYRPNDSHWNIAGNRLAATEIVKTILPKLSEVRTAPQP</sequence>
<dbReference type="Gene3D" id="3.40.50.1110">
    <property type="entry name" value="SGNH hydrolase"/>
    <property type="match status" value="1"/>
</dbReference>
<evidence type="ECO:0000256" key="4">
    <source>
        <dbReference type="ARBA" id="ARBA00022729"/>
    </source>
</evidence>
<keyword evidence="7" id="KW-1133">Transmembrane helix</keyword>
<keyword evidence="10" id="KW-1185">Reference proteome</keyword>
<comment type="subcellular location">
    <subcellularLocation>
        <location evidence="1">Periplasm</location>
    </subcellularLocation>
</comment>
<proteinExistence type="predicted"/>
<keyword evidence="7" id="KW-0812">Transmembrane</keyword>
<evidence type="ECO:0000256" key="2">
    <source>
        <dbReference type="ARBA" id="ARBA00005182"/>
    </source>
</evidence>
<evidence type="ECO:0000256" key="6">
    <source>
        <dbReference type="ARBA" id="ARBA00022841"/>
    </source>
</evidence>
<keyword evidence="4" id="KW-0732">Signal</keyword>
<name>A0ABT7AR62_9CYAN</name>
<dbReference type="EMBL" id="JAQOSP010000058">
    <property type="protein sequence ID" value="MDJ1169398.1"/>
    <property type="molecule type" value="Genomic_DNA"/>
</dbReference>
<keyword evidence="3" id="KW-0808">Transferase</keyword>
<keyword evidence="7" id="KW-0472">Membrane</keyword>
<keyword evidence="6" id="KW-0016">Alginate biosynthesis</keyword>
<comment type="pathway">
    <text evidence="2">Glycan biosynthesis; alginate biosynthesis.</text>
</comment>
<reference evidence="9 10" key="1">
    <citation type="submission" date="2023-01" db="EMBL/GenBank/DDBJ databases">
        <title>Novel diversity within Roseofilum (Cyanobacteria; Desertifilaceae) from marine benthic mats with descriptions of four novel species.</title>
        <authorList>
            <person name="Wang Y."/>
            <person name="Berthold D.E."/>
            <person name="Hu J."/>
            <person name="Lefler F.W."/>
            <person name="Laughinghouse H.D. IV."/>
        </authorList>
    </citation>
    <scope>NUCLEOTIDE SEQUENCE [LARGE SCALE GENOMIC DNA]</scope>
    <source>
        <strain evidence="9 10">BLCC-M154</strain>
    </source>
</reference>
<accession>A0ABT7AR62</accession>
<protein>
    <recommendedName>
        <fullName evidence="8">AlgX/AlgJ SGNH hydrolase-like domain-containing protein</fullName>
    </recommendedName>
</protein>
<evidence type="ECO:0000256" key="1">
    <source>
        <dbReference type="ARBA" id="ARBA00004418"/>
    </source>
</evidence>
<organism evidence="9 10">
    <name type="scientific">Roseofilum acuticapitatum BLCC-M154</name>
    <dbReference type="NCBI Taxonomy" id="3022444"/>
    <lineage>
        <taxon>Bacteria</taxon>
        <taxon>Bacillati</taxon>
        <taxon>Cyanobacteriota</taxon>
        <taxon>Cyanophyceae</taxon>
        <taxon>Desertifilales</taxon>
        <taxon>Desertifilaceae</taxon>
        <taxon>Roseofilum</taxon>
        <taxon>Roseofilum acuticapitatum</taxon>
    </lineage>
</organism>
<dbReference type="Pfam" id="PF16822">
    <property type="entry name" value="ALGX"/>
    <property type="match status" value="1"/>
</dbReference>
<evidence type="ECO:0000259" key="8">
    <source>
        <dbReference type="Pfam" id="PF16822"/>
    </source>
</evidence>
<feature type="transmembrane region" description="Helical" evidence="7">
    <location>
        <begin position="14"/>
        <end position="32"/>
    </location>
</feature>
<gene>
    <name evidence="9" type="ORF">PMG71_08170</name>
</gene>
<feature type="domain" description="AlgX/AlgJ SGNH hydrolase-like" evidence="8">
    <location>
        <begin position="239"/>
        <end position="349"/>
    </location>
</feature>
<dbReference type="InterPro" id="IPR031811">
    <property type="entry name" value="ALGX/ALGJ_SGNH-like"/>
</dbReference>
<keyword evidence="5" id="KW-0574">Periplasm</keyword>
<evidence type="ECO:0000313" key="10">
    <source>
        <dbReference type="Proteomes" id="UP001235303"/>
    </source>
</evidence>
<evidence type="ECO:0000256" key="3">
    <source>
        <dbReference type="ARBA" id="ARBA00022679"/>
    </source>
</evidence>
<dbReference type="Proteomes" id="UP001235303">
    <property type="component" value="Unassembled WGS sequence"/>
</dbReference>
<dbReference type="InterPro" id="IPR036514">
    <property type="entry name" value="SGNH_hydro_sf"/>
</dbReference>
<dbReference type="SUPFAM" id="SSF52266">
    <property type="entry name" value="SGNH hydrolase"/>
    <property type="match status" value="1"/>
</dbReference>